<proteinExistence type="predicted"/>
<name>A0ABT3CUD7_9BACT</name>
<dbReference type="Gene3D" id="2.60.40.10">
    <property type="entry name" value="Immunoglobulins"/>
    <property type="match status" value="2"/>
</dbReference>
<protein>
    <submittedName>
        <fullName evidence="4">IPT/TIG domain-containing protein</fullName>
    </submittedName>
</protein>
<accession>A0ABT3CUD7</accession>
<keyword evidence="2" id="KW-0732">Signal</keyword>
<reference evidence="4 5" key="1">
    <citation type="submission" date="2022-10" db="EMBL/GenBank/DDBJ databases">
        <title>Comparative genomics and taxonomic characterization of three novel marine species of genus Reichenbachiella exhibiting antioxidant and polysaccharide degradation activities.</title>
        <authorList>
            <person name="Muhammad N."/>
            <person name="Lee Y.-J."/>
            <person name="Ko J."/>
            <person name="Kim S.-G."/>
        </authorList>
    </citation>
    <scope>NUCLEOTIDE SEQUENCE [LARGE SCALE GENOMIC DNA]</scope>
    <source>
        <strain evidence="4 5">ABR2-5</strain>
    </source>
</reference>
<evidence type="ECO:0000313" key="4">
    <source>
        <dbReference type="EMBL" id="MCV9387310.1"/>
    </source>
</evidence>
<comment type="caution">
    <text evidence="4">The sequence shown here is derived from an EMBL/GenBank/DDBJ whole genome shotgun (WGS) entry which is preliminary data.</text>
</comment>
<dbReference type="Pfam" id="PF01833">
    <property type="entry name" value="TIG"/>
    <property type="match status" value="2"/>
</dbReference>
<dbReference type="RefSeq" id="WP_264138134.1">
    <property type="nucleotide sequence ID" value="NZ_JAOYOD010000001.1"/>
</dbReference>
<dbReference type="Proteomes" id="UP001300692">
    <property type="component" value="Unassembled WGS sequence"/>
</dbReference>
<dbReference type="InterPro" id="IPR002909">
    <property type="entry name" value="IPT_dom"/>
</dbReference>
<dbReference type="SUPFAM" id="SSF81296">
    <property type="entry name" value="E set domains"/>
    <property type="match status" value="2"/>
</dbReference>
<dbReference type="InterPro" id="IPR013783">
    <property type="entry name" value="Ig-like_fold"/>
</dbReference>
<dbReference type="EMBL" id="JAOYOD010000001">
    <property type="protein sequence ID" value="MCV9387310.1"/>
    <property type="molecule type" value="Genomic_DNA"/>
</dbReference>
<dbReference type="PROSITE" id="PS51257">
    <property type="entry name" value="PROKAR_LIPOPROTEIN"/>
    <property type="match status" value="1"/>
</dbReference>
<evidence type="ECO:0000256" key="2">
    <source>
        <dbReference type="SAM" id="SignalP"/>
    </source>
</evidence>
<evidence type="ECO:0000313" key="5">
    <source>
        <dbReference type="Proteomes" id="UP001300692"/>
    </source>
</evidence>
<gene>
    <name evidence="4" type="ORF">N7U62_11590</name>
</gene>
<sequence>MYKNLSNKIKKSSLWLLASMIMVSAISSCSDDESNEPRIPTITSLSATSGEPGEDVTITGTDLGEALSVTFGAGTATVVSNTETEIVATIPEDGTTGKVTVRTEGGVAESAQEFTVIIVGAVIVEGISPMSAQVGEEVTITGVDFATVSSVHIGDVAASIVSNDETSAVITVPEGAALGLSSLTIVNDGGSTTTSSETNAFYVIKMLAPEYRMTFDNDDVELSYSGSPDTEESTVYGRSDDVSNVADVATALPAAIDGTFFHMEGYSSTDFSGSYVCYVGTPTQEVGTYADFFGDALAQDIYFNIQLHVGDLPEGYTGAEDDGQMVAGLRFRFADDYYEYNPTLQDLSDMGFEANEDGWISISVPATLFEDRAALGEFSFADMNRIGVSVRRAYGGGTTLPLSDDPDAIFYSMSFDNVSVSIGGPVSF</sequence>
<feature type="region of interest" description="Disordered" evidence="1">
    <location>
        <begin position="30"/>
        <end position="53"/>
    </location>
</feature>
<feature type="domain" description="IPT/TIG" evidence="3">
    <location>
        <begin position="40"/>
        <end position="115"/>
    </location>
</feature>
<evidence type="ECO:0000259" key="3">
    <source>
        <dbReference type="Pfam" id="PF01833"/>
    </source>
</evidence>
<evidence type="ECO:0000256" key="1">
    <source>
        <dbReference type="SAM" id="MobiDB-lite"/>
    </source>
</evidence>
<feature type="domain" description="IPT/TIG" evidence="3">
    <location>
        <begin position="124"/>
        <end position="196"/>
    </location>
</feature>
<keyword evidence="5" id="KW-1185">Reference proteome</keyword>
<dbReference type="InterPro" id="IPR014756">
    <property type="entry name" value="Ig_E-set"/>
</dbReference>
<feature type="chain" id="PRO_5046785263" evidence="2">
    <location>
        <begin position="31"/>
        <end position="428"/>
    </location>
</feature>
<organism evidence="4 5">
    <name type="scientific">Reichenbachiella ulvae</name>
    <dbReference type="NCBI Taxonomy" id="2980104"/>
    <lineage>
        <taxon>Bacteria</taxon>
        <taxon>Pseudomonadati</taxon>
        <taxon>Bacteroidota</taxon>
        <taxon>Cytophagia</taxon>
        <taxon>Cytophagales</taxon>
        <taxon>Reichenbachiellaceae</taxon>
        <taxon>Reichenbachiella</taxon>
    </lineage>
</organism>
<feature type="signal peptide" evidence="2">
    <location>
        <begin position="1"/>
        <end position="30"/>
    </location>
</feature>